<dbReference type="Proteomes" id="UP000813461">
    <property type="component" value="Unassembled WGS sequence"/>
</dbReference>
<evidence type="ECO:0000313" key="3">
    <source>
        <dbReference type="Proteomes" id="UP000813461"/>
    </source>
</evidence>
<evidence type="ECO:0008006" key="4">
    <source>
        <dbReference type="Google" id="ProtNLM"/>
    </source>
</evidence>
<reference evidence="2" key="1">
    <citation type="journal article" date="2021" name="Nat. Commun.">
        <title>Genetic determinants of endophytism in the Arabidopsis root mycobiome.</title>
        <authorList>
            <person name="Mesny F."/>
            <person name="Miyauchi S."/>
            <person name="Thiergart T."/>
            <person name="Pickel B."/>
            <person name="Atanasova L."/>
            <person name="Karlsson M."/>
            <person name="Huettel B."/>
            <person name="Barry K.W."/>
            <person name="Haridas S."/>
            <person name="Chen C."/>
            <person name="Bauer D."/>
            <person name="Andreopoulos W."/>
            <person name="Pangilinan J."/>
            <person name="LaButti K."/>
            <person name="Riley R."/>
            <person name="Lipzen A."/>
            <person name="Clum A."/>
            <person name="Drula E."/>
            <person name="Henrissat B."/>
            <person name="Kohler A."/>
            <person name="Grigoriev I.V."/>
            <person name="Martin F.M."/>
            <person name="Hacquard S."/>
        </authorList>
    </citation>
    <scope>NUCLEOTIDE SEQUENCE</scope>
    <source>
        <strain evidence="2">MPI-SDFR-AT-0120</strain>
    </source>
</reference>
<dbReference type="SUPFAM" id="SSF159245">
    <property type="entry name" value="AttH-like"/>
    <property type="match status" value="1"/>
</dbReference>
<protein>
    <recommendedName>
        <fullName evidence="4">AttH domain-containing protein</fullName>
    </recommendedName>
</protein>
<dbReference type="InterPro" id="IPR023374">
    <property type="entry name" value="AttH-like_dom_sf"/>
</dbReference>
<organism evidence="2 3">
    <name type="scientific">Paraphoma chrysanthemicola</name>
    <dbReference type="NCBI Taxonomy" id="798071"/>
    <lineage>
        <taxon>Eukaryota</taxon>
        <taxon>Fungi</taxon>
        <taxon>Dikarya</taxon>
        <taxon>Ascomycota</taxon>
        <taxon>Pezizomycotina</taxon>
        <taxon>Dothideomycetes</taxon>
        <taxon>Pleosporomycetidae</taxon>
        <taxon>Pleosporales</taxon>
        <taxon>Pleosporineae</taxon>
        <taxon>Phaeosphaeriaceae</taxon>
        <taxon>Paraphoma</taxon>
    </lineage>
</organism>
<dbReference type="EMBL" id="JAGMVJ010000016">
    <property type="protein sequence ID" value="KAH7079787.1"/>
    <property type="molecule type" value="Genomic_DNA"/>
</dbReference>
<dbReference type="AlphaFoldDB" id="A0A8K0VW15"/>
<name>A0A8K0VW15_9PLEO</name>
<proteinExistence type="predicted"/>
<evidence type="ECO:0000256" key="1">
    <source>
        <dbReference type="SAM" id="SignalP"/>
    </source>
</evidence>
<dbReference type="PANTHER" id="PTHR40617">
    <property type="entry name" value="TERPENE CYCLASE ASQC"/>
    <property type="match status" value="1"/>
</dbReference>
<comment type="caution">
    <text evidence="2">The sequence shown here is derived from an EMBL/GenBank/DDBJ whole genome shotgun (WGS) entry which is preliminary data.</text>
</comment>
<dbReference type="OrthoDB" id="5295747at2759"/>
<dbReference type="InterPro" id="IPR053112">
    <property type="entry name" value="Fungal_Dehydratase/Hydratase"/>
</dbReference>
<sequence>MRVKISTYVIALASLGTSVLGGPASTYNMQKVVAPASRAPQSPPRWHAPTQRDSPFNYRYTGAGPVYDIRKFAAPVPDMLYDNRVVVHWITTTEGLDFFVTSFTGIGPDKDDPYGRNQFCTAVADVQTGGFSSYHLQGIPIDYSQSEVDVHYKDQYRWYSPSADNVSSVTWTSHSDEFAFNMTFDLAGPNMYYGGTGVYWWGTGYTHQWGAPGAVTSGTFTINGTHHTVDTERSISWYDRQWGKGVSTVGWYWFPIILSDGTKLGAWVLPAKDDYNFAFATIIHDDGTERTIDILPEIEKYDPVVSEKSNITYHKTIILTFPETNGRLNITAPQLKGDGGYGECYTENKNLIFFDAWAEVSGIWEGKHVTGFSVSEQKIFFG</sequence>
<feature type="chain" id="PRO_5035433299" description="AttH domain-containing protein" evidence="1">
    <location>
        <begin position="22"/>
        <end position="382"/>
    </location>
</feature>
<evidence type="ECO:0000313" key="2">
    <source>
        <dbReference type="EMBL" id="KAH7079787.1"/>
    </source>
</evidence>
<feature type="signal peptide" evidence="1">
    <location>
        <begin position="1"/>
        <end position="21"/>
    </location>
</feature>
<keyword evidence="1" id="KW-0732">Signal</keyword>
<dbReference type="Gene3D" id="2.40.370.10">
    <property type="entry name" value="AttH-like domain"/>
    <property type="match status" value="1"/>
</dbReference>
<dbReference type="PANTHER" id="PTHR40617:SF1">
    <property type="entry name" value="ATTH DOMAIN-CONTAINING PROTEIN-RELATED"/>
    <property type="match status" value="1"/>
</dbReference>
<accession>A0A8K0VW15</accession>
<keyword evidence="3" id="KW-1185">Reference proteome</keyword>
<gene>
    <name evidence="2" type="ORF">FB567DRAFT_607248</name>
</gene>